<reference evidence="2 3" key="1">
    <citation type="submission" date="2024-01" db="EMBL/GenBank/DDBJ databases">
        <title>Complete genome of Cladobotryum mycophilum ATHUM6906.</title>
        <authorList>
            <person name="Christinaki A.C."/>
            <person name="Myridakis A.I."/>
            <person name="Kouvelis V.N."/>
        </authorList>
    </citation>
    <scope>NUCLEOTIDE SEQUENCE [LARGE SCALE GENOMIC DNA]</scope>
    <source>
        <strain evidence="2 3">ATHUM6906</strain>
    </source>
</reference>
<organism evidence="2 3">
    <name type="scientific">Cladobotryum mycophilum</name>
    <dbReference type="NCBI Taxonomy" id="491253"/>
    <lineage>
        <taxon>Eukaryota</taxon>
        <taxon>Fungi</taxon>
        <taxon>Dikarya</taxon>
        <taxon>Ascomycota</taxon>
        <taxon>Pezizomycotina</taxon>
        <taxon>Sordariomycetes</taxon>
        <taxon>Hypocreomycetidae</taxon>
        <taxon>Hypocreales</taxon>
        <taxon>Hypocreaceae</taxon>
        <taxon>Cladobotryum</taxon>
    </lineage>
</organism>
<protein>
    <submittedName>
        <fullName evidence="2">Uncharacterized protein</fullName>
    </submittedName>
</protein>
<name>A0ABR0SN04_9HYPO</name>
<evidence type="ECO:0000313" key="2">
    <source>
        <dbReference type="EMBL" id="KAK5993272.1"/>
    </source>
</evidence>
<sequence>MKVKDAASAMRSNTASCGRQTALPRDDEGQARIRVEEDGKKMRMDSEWSVAGSFAAPAAPTRPAGVTWKMVQSQVVRHSVASQSRLYFPPEQCARASGMLQPSWAAWHLAPGNEEENYRTRCD</sequence>
<gene>
    <name evidence="2" type="ORF">PT974_06701</name>
</gene>
<evidence type="ECO:0000313" key="3">
    <source>
        <dbReference type="Proteomes" id="UP001338125"/>
    </source>
</evidence>
<proteinExistence type="predicted"/>
<feature type="compositionally biased region" description="Polar residues" evidence="1">
    <location>
        <begin position="10"/>
        <end position="19"/>
    </location>
</feature>
<evidence type="ECO:0000256" key="1">
    <source>
        <dbReference type="SAM" id="MobiDB-lite"/>
    </source>
</evidence>
<feature type="region of interest" description="Disordered" evidence="1">
    <location>
        <begin position="1"/>
        <end position="44"/>
    </location>
</feature>
<dbReference type="EMBL" id="JAVFKD010000012">
    <property type="protein sequence ID" value="KAK5993272.1"/>
    <property type="molecule type" value="Genomic_DNA"/>
</dbReference>
<dbReference type="Proteomes" id="UP001338125">
    <property type="component" value="Unassembled WGS sequence"/>
</dbReference>
<keyword evidence="3" id="KW-1185">Reference proteome</keyword>
<feature type="compositionally biased region" description="Basic and acidic residues" evidence="1">
    <location>
        <begin position="24"/>
        <end position="44"/>
    </location>
</feature>
<accession>A0ABR0SN04</accession>
<comment type="caution">
    <text evidence="2">The sequence shown here is derived from an EMBL/GenBank/DDBJ whole genome shotgun (WGS) entry which is preliminary data.</text>
</comment>